<organism evidence="1">
    <name type="scientific">Arion vulgaris</name>
    <dbReference type="NCBI Taxonomy" id="1028688"/>
    <lineage>
        <taxon>Eukaryota</taxon>
        <taxon>Metazoa</taxon>
        <taxon>Spiralia</taxon>
        <taxon>Lophotrochozoa</taxon>
        <taxon>Mollusca</taxon>
        <taxon>Gastropoda</taxon>
        <taxon>Heterobranchia</taxon>
        <taxon>Euthyneura</taxon>
        <taxon>Panpulmonata</taxon>
        <taxon>Eupulmonata</taxon>
        <taxon>Stylommatophora</taxon>
        <taxon>Helicina</taxon>
        <taxon>Arionoidea</taxon>
        <taxon>Arionidae</taxon>
        <taxon>Arion</taxon>
    </lineage>
</organism>
<proteinExistence type="predicted"/>
<sequence length="129" mass="14654">RKFTELLPRSFNFIAPYLKDAATWDMDQNNCSPSAQSQLSRRNLANRFQMLSNLSSRENINACRSPGASCLCNNSFLQPKLELKKCDWLAVSPVRSTSARKAMLAIARQRRALENNSSVRRKILCDDSQ</sequence>
<feature type="non-terminal residue" evidence="1">
    <location>
        <position position="129"/>
    </location>
</feature>
<feature type="non-terminal residue" evidence="1">
    <location>
        <position position="1"/>
    </location>
</feature>
<accession>A0A0B6ZAK3</accession>
<protein>
    <submittedName>
        <fullName evidence="1">Uncharacterized protein</fullName>
    </submittedName>
</protein>
<dbReference type="AlphaFoldDB" id="A0A0B6ZAK3"/>
<evidence type="ECO:0000313" key="1">
    <source>
        <dbReference type="EMBL" id="CEK65412.1"/>
    </source>
</evidence>
<gene>
    <name evidence="1" type="primary">ORF54938</name>
</gene>
<reference evidence="1" key="1">
    <citation type="submission" date="2014-12" db="EMBL/GenBank/DDBJ databases">
        <title>Insight into the proteome of Arion vulgaris.</title>
        <authorList>
            <person name="Aradska J."/>
            <person name="Bulat T."/>
            <person name="Smidak R."/>
            <person name="Sarate P."/>
            <person name="Gangsoo J."/>
            <person name="Sialana F."/>
            <person name="Bilban M."/>
            <person name="Lubec G."/>
        </authorList>
    </citation>
    <scope>NUCLEOTIDE SEQUENCE</scope>
    <source>
        <tissue evidence="1">Skin</tissue>
    </source>
</reference>
<dbReference type="EMBL" id="HACG01018547">
    <property type="protein sequence ID" value="CEK65412.1"/>
    <property type="molecule type" value="Transcribed_RNA"/>
</dbReference>
<name>A0A0B6ZAK3_9EUPU</name>